<evidence type="ECO:0000313" key="6">
    <source>
        <dbReference type="EMBL" id="GJJ14434.1"/>
    </source>
</evidence>
<evidence type="ECO:0000256" key="2">
    <source>
        <dbReference type="ARBA" id="ARBA00022741"/>
    </source>
</evidence>
<feature type="domain" description="ABC transporter" evidence="4">
    <location>
        <begin position="229"/>
        <end position="326"/>
    </location>
</feature>
<dbReference type="GO" id="GO:0016887">
    <property type="term" value="F:ATP hydrolysis activity"/>
    <property type="evidence" value="ECO:0007669"/>
    <property type="project" value="InterPro"/>
</dbReference>
<dbReference type="AlphaFoldDB" id="A0AAV5AMS9"/>
<evidence type="ECO:0000259" key="5">
    <source>
        <dbReference type="Pfam" id="PF12848"/>
    </source>
</evidence>
<dbReference type="InterPro" id="IPR032781">
    <property type="entry name" value="ABC_tran_Xtn"/>
</dbReference>
<keyword evidence="3" id="KW-0067">ATP-binding</keyword>
<keyword evidence="1" id="KW-0677">Repeat</keyword>
<comment type="caution">
    <text evidence="6">The sequence shown here is derived from an EMBL/GenBank/DDBJ whole genome shotgun (WGS) entry which is preliminary data.</text>
</comment>
<dbReference type="InterPro" id="IPR027417">
    <property type="entry name" value="P-loop_NTPase"/>
</dbReference>
<evidence type="ECO:0000313" key="7">
    <source>
        <dbReference type="Proteomes" id="UP001050691"/>
    </source>
</evidence>
<evidence type="ECO:0000259" key="4">
    <source>
        <dbReference type="Pfam" id="PF00005"/>
    </source>
</evidence>
<keyword evidence="7" id="KW-1185">Reference proteome</keyword>
<evidence type="ECO:0000256" key="3">
    <source>
        <dbReference type="ARBA" id="ARBA00022840"/>
    </source>
</evidence>
<dbReference type="Proteomes" id="UP001050691">
    <property type="component" value="Unassembled WGS sequence"/>
</dbReference>
<evidence type="ECO:0000256" key="1">
    <source>
        <dbReference type="ARBA" id="ARBA00022737"/>
    </source>
</evidence>
<protein>
    <recommendedName>
        <fullName evidence="8">ABC transporter domain-containing protein</fullName>
    </recommendedName>
</protein>
<dbReference type="PANTHER" id="PTHR19211">
    <property type="entry name" value="ATP-BINDING TRANSPORT PROTEIN-RELATED"/>
    <property type="match status" value="1"/>
</dbReference>
<sequence>MSASTANARAEALLLGLGFSRVSIQQPMSVLSGGWRTRTILASLLFQPCDVLLLDEPTNFLDMASLIWLEDYIKELMLTVVLLERFPGNLTAYEQVWKENKQRLTRMKEAQDKQKPHMEETIAGNIRAAKATDDDKKLKQAASRQKKLNERMGYQVGIRGGEFKLNRDFPIYHTNMRADIEVPVDDATAKMALLKVPPSTLQFPGPLISCENLSYGYVSKDTGKSSIVLENINLNIHLADRVGLVGLNGAGKSSLVTALVGQTSASGHIKGTVKQHPNARVGYFSQEAVDSLPSNLTAVWCMTGGGEPHNSLEDQELRGALSSLGLSGRIVSDNVL</sequence>
<dbReference type="SUPFAM" id="SSF52540">
    <property type="entry name" value="P-loop containing nucleoside triphosphate hydrolases"/>
    <property type="match status" value="2"/>
</dbReference>
<reference evidence="6" key="1">
    <citation type="submission" date="2021-10" db="EMBL/GenBank/DDBJ databases">
        <title>De novo Genome Assembly of Clathrus columnatus (Basidiomycota, Fungi) Using Illumina and Nanopore Sequence Data.</title>
        <authorList>
            <person name="Ogiso-Tanaka E."/>
            <person name="Itagaki H."/>
            <person name="Hosoya T."/>
            <person name="Hosaka K."/>
        </authorList>
    </citation>
    <scope>NUCLEOTIDE SEQUENCE</scope>
    <source>
        <strain evidence="6">MO-923</strain>
    </source>
</reference>
<dbReference type="InterPro" id="IPR003439">
    <property type="entry name" value="ABC_transporter-like_ATP-bd"/>
</dbReference>
<dbReference type="GO" id="GO:0005524">
    <property type="term" value="F:ATP binding"/>
    <property type="evidence" value="ECO:0007669"/>
    <property type="project" value="UniProtKB-KW"/>
</dbReference>
<dbReference type="InterPro" id="IPR050611">
    <property type="entry name" value="ABCF"/>
</dbReference>
<dbReference type="PANTHER" id="PTHR19211:SF135">
    <property type="entry name" value="ATPASE, PUTATIVE (AFU_ORTHOLOGUE AFUA_1G16440)-RELATED"/>
    <property type="match status" value="1"/>
</dbReference>
<feature type="domain" description="ABC transporter" evidence="4">
    <location>
        <begin position="7"/>
        <end position="59"/>
    </location>
</feature>
<proteinExistence type="predicted"/>
<dbReference type="EMBL" id="BPWL01000009">
    <property type="protein sequence ID" value="GJJ14434.1"/>
    <property type="molecule type" value="Genomic_DNA"/>
</dbReference>
<keyword evidence="2" id="KW-0547">Nucleotide-binding</keyword>
<name>A0AAV5AMS9_9AGAM</name>
<dbReference type="Pfam" id="PF00005">
    <property type="entry name" value="ABC_tran"/>
    <property type="match status" value="2"/>
</dbReference>
<evidence type="ECO:0008006" key="8">
    <source>
        <dbReference type="Google" id="ProtNLM"/>
    </source>
</evidence>
<feature type="domain" description="ABC-transporter extension" evidence="5">
    <location>
        <begin position="83"/>
        <end position="149"/>
    </location>
</feature>
<dbReference type="Pfam" id="PF12848">
    <property type="entry name" value="ABC_tran_Xtn"/>
    <property type="match status" value="1"/>
</dbReference>
<organism evidence="6 7">
    <name type="scientific">Clathrus columnatus</name>
    <dbReference type="NCBI Taxonomy" id="1419009"/>
    <lineage>
        <taxon>Eukaryota</taxon>
        <taxon>Fungi</taxon>
        <taxon>Dikarya</taxon>
        <taxon>Basidiomycota</taxon>
        <taxon>Agaricomycotina</taxon>
        <taxon>Agaricomycetes</taxon>
        <taxon>Phallomycetidae</taxon>
        <taxon>Phallales</taxon>
        <taxon>Clathraceae</taxon>
        <taxon>Clathrus</taxon>
    </lineage>
</organism>
<accession>A0AAV5AMS9</accession>
<gene>
    <name evidence="6" type="ORF">Clacol_008698</name>
</gene>
<dbReference type="Gene3D" id="3.40.50.300">
    <property type="entry name" value="P-loop containing nucleotide triphosphate hydrolases"/>
    <property type="match status" value="2"/>
</dbReference>